<feature type="region of interest" description="Disordered" evidence="2">
    <location>
        <begin position="1"/>
        <end position="26"/>
    </location>
</feature>
<proteinExistence type="predicted"/>
<feature type="compositionally biased region" description="Basic residues" evidence="2">
    <location>
        <begin position="1"/>
        <end position="13"/>
    </location>
</feature>
<reference evidence="3" key="1">
    <citation type="submission" date="2022-07" db="EMBL/GenBank/DDBJ databases">
        <title>Genome Sequence of Leucocoprinus birnbaumii.</title>
        <authorList>
            <person name="Buettner E."/>
        </authorList>
    </citation>
    <scope>NUCLEOTIDE SEQUENCE</scope>
    <source>
        <strain evidence="3">VT141</strain>
    </source>
</reference>
<evidence type="ECO:0000256" key="1">
    <source>
        <dbReference type="SAM" id="Coils"/>
    </source>
</evidence>
<keyword evidence="1" id="KW-0175">Coiled coil</keyword>
<comment type="caution">
    <text evidence="3">The sequence shown here is derived from an EMBL/GenBank/DDBJ whole genome shotgun (WGS) entry which is preliminary data.</text>
</comment>
<dbReference type="AlphaFoldDB" id="A0AAD5VRY7"/>
<accession>A0AAD5VRY7</accession>
<gene>
    <name evidence="3" type="ORF">NP233_g6510</name>
</gene>
<evidence type="ECO:0000256" key="2">
    <source>
        <dbReference type="SAM" id="MobiDB-lite"/>
    </source>
</evidence>
<feature type="coiled-coil region" evidence="1">
    <location>
        <begin position="288"/>
        <end position="315"/>
    </location>
</feature>
<feature type="region of interest" description="Disordered" evidence="2">
    <location>
        <begin position="106"/>
        <end position="165"/>
    </location>
</feature>
<keyword evidence="4" id="KW-1185">Reference proteome</keyword>
<evidence type="ECO:0000313" key="3">
    <source>
        <dbReference type="EMBL" id="KAJ3567220.1"/>
    </source>
</evidence>
<feature type="compositionally biased region" description="Polar residues" evidence="2">
    <location>
        <begin position="134"/>
        <end position="164"/>
    </location>
</feature>
<protein>
    <submittedName>
        <fullName evidence="3">Uncharacterized protein</fullName>
    </submittedName>
</protein>
<organism evidence="3 4">
    <name type="scientific">Leucocoprinus birnbaumii</name>
    <dbReference type="NCBI Taxonomy" id="56174"/>
    <lineage>
        <taxon>Eukaryota</taxon>
        <taxon>Fungi</taxon>
        <taxon>Dikarya</taxon>
        <taxon>Basidiomycota</taxon>
        <taxon>Agaricomycotina</taxon>
        <taxon>Agaricomycetes</taxon>
        <taxon>Agaricomycetidae</taxon>
        <taxon>Agaricales</taxon>
        <taxon>Agaricineae</taxon>
        <taxon>Agaricaceae</taxon>
        <taxon>Leucocoprinus</taxon>
    </lineage>
</organism>
<sequence length="334" mass="36744">MAITSPRKHKSAKSKGQMGKDGTPREYRCCVCPDRPLCKECPVHSKKKRSVGPQVTIKISLLSPELDTNASVGPQASAVHPFQENAMIDPHLLAISGAEADTHTLTKEVSPDDSGSQLDKDDDNDWAEDDDPNHNNVKTAANETNRTTDATNNSQESAGKSSSGGEVVKKDFGCVQGVWRGNQIFDDLKQLHPLRAPSENLAQVSKRFQHMMCEIIICAENLSVETGCWIYIAGQHATAVTPFLHYASPRLCAKAGPELQVLQNNCSHLMKVLMSAHRHEVMEVSMELEAKKQELDCSEQLAKAATQALQEQQRMIDKKDALINRIKSLIPIEA</sequence>
<evidence type="ECO:0000313" key="4">
    <source>
        <dbReference type="Proteomes" id="UP001213000"/>
    </source>
</evidence>
<dbReference type="EMBL" id="JANIEX010000429">
    <property type="protein sequence ID" value="KAJ3567220.1"/>
    <property type="molecule type" value="Genomic_DNA"/>
</dbReference>
<dbReference type="Proteomes" id="UP001213000">
    <property type="component" value="Unassembled WGS sequence"/>
</dbReference>
<name>A0AAD5VRY7_9AGAR</name>
<feature type="compositionally biased region" description="Acidic residues" evidence="2">
    <location>
        <begin position="120"/>
        <end position="131"/>
    </location>
</feature>